<dbReference type="EMBL" id="JAUSWN010000002">
    <property type="protein sequence ID" value="MDQ0478708.1"/>
    <property type="molecule type" value="Genomic_DNA"/>
</dbReference>
<keyword evidence="9 18" id="KW-0812">Transmembrane</keyword>
<keyword evidence="12 18" id="KW-0472">Membrane</keyword>
<dbReference type="InterPro" id="IPR004570">
    <property type="entry name" value="Phosphatidylglycerol_P_synth"/>
</dbReference>
<evidence type="ECO:0000256" key="2">
    <source>
        <dbReference type="ARBA" id="ARBA00004141"/>
    </source>
</evidence>
<evidence type="ECO:0000256" key="16">
    <source>
        <dbReference type="NCBIfam" id="TIGR00560"/>
    </source>
</evidence>
<evidence type="ECO:0000256" key="8">
    <source>
        <dbReference type="ARBA" id="ARBA00022679"/>
    </source>
</evidence>
<evidence type="ECO:0000256" key="17">
    <source>
        <dbReference type="RuleBase" id="RU003750"/>
    </source>
</evidence>
<sequence length="175" mass="19876">MNIPNILSIIRLGLIPLFIFLFFSAYTNSLIYAIIIFLISGITDVLDGYIARKFNLITKLGTVLDPLADKLMLITVLLCLGIKSYIPLWLPIIVIIKEISMICGGFFLYNKDTVVPSNIFGKLATFLFYVSISILYFNNKIGLYMLYASLIATLIAFISYLTKYIELRKYENKGK</sequence>
<dbReference type="GO" id="GO:0043337">
    <property type="term" value="F:cardiolipin synthase (CMP-forming)"/>
    <property type="evidence" value="ECO:0007669"/>
    <property type="project" value="UniProtKB-EC"/>
</dbReference>
<comment type="function">
    <text evidence="1">This protein catalyzes the committed step to the synthesis of the acidic phospholipids.</text>
</comment>
<evidence type="ECO:0000256" key="9">
    <source>
        <dbReference type="ARBA" id="ARBA00022692"/>
    </source>
</evidence>
<comment type="caution">
    <text evidence="19">The sequence shown here is derived from an EMBL/GenBank/DDBJ whole genome shotgun (WGS) entry which is preliminary data.</text>
</comment>
<comment type="catalytic activity">
    <reaction evidence="15">
        <text>a CDP-1,2-diacyl-sn-glycerol + sn-glycerol 3-phosphate = a 1,2-diacyl-sn-glycero-3-phospho-(1'-sn-glycero-3'-phosphate) + CMP + H(+)</text>
        <dbReference type="Rhea" id="RHEA:12593"/>
        <dbReference type="ChEBI" id="CHEBI:15378"/>
        <dbReference type="ChEBI" id="CHEBI:57597"/>
        <dbReference type="ChEBI" id="CHEBI:58332"/>
        <dbReference type="ChEBI" id="CHEBI:60110"/>
        <dbReference type="ChEBI" id="CHEBI:60377"/>
        <dbReference type="EC" id="2.7.8.5"/>
    </reaction>
</comment>
<protein>
    <recommendedName>
        <fullName evidence="6 16">CDP-diacylglycerol--glycerol-3-phosphate 3-phosphatidyltransferase</fullName>
        <ecNumber evidence="5 16">2.7.8.5</ecNumber>
    </recommendedName>
</protein>
<comment type="pathway">
    <text evidence="3">Phospholipid metabolism; phosphatidylglycerol biosynthesis; phosphatidylglycerol from CDP-diacylglycerol: step 1/2.</text>
</comment>
<evidence type="ECO:0000256" key="12">
    <source>
        <dbReference type="ARBA" id="ARBA00023136"/>
    </source>
</evidence>
<evidence type="ECO:0000256" key="14">
    <source>
        <dbReference type="ARBA" id="ARBA00023264"/>
    </source>
</evidence>
<dbReference type="PANTHER" id="PTHR14269">
    <property type="entry name" value="CDP-DIACYLGLYCEROL--GLYCEROL-3-PHOSPHATE 3-PHOSPHATIDYLTRANSFERASE-RELATED"/>
    <property type="match status" value="1"/>
</dbReference>
<evidence type="ECO:0000313" key="20">
    <source>
        <dbReference type="Proteomes" id="UP001224418"/>
    </source>
</evidence>
<feature type="transmembrane region" description="Helical" evidence="18">
    <location>
        <begin position="143"/>
        <end position="165"/>
    </location>
</feature>
<comment type="subcellular location">
    <subcellularLocation>
        <location evidence="2">Membrane</location>
        <topology evidence="2">Multi-pass membrane protein</topology>
    </subcellularLocation>
</comment>
<keyword evidence="10 18" id="KW-1133">Transmembrane helix</keyword>
<accession>A0ABU0JNS5</accession>
<evidence type="ECO:0000256" key="13">
    <source>
        <dbReference type="ARBA" id="ARBA00023209"/>
    </source>
</evidence>
<evidence type="ECO:0000256" key="4">
    <source>
        <dbReference type="ARBA" id="ARBA00010441"/>
    </source>
</evidence>
<keyword evidence="20" id="KW-1185">Reference proteome</keyword>
<evidence type="ECO:0000256" key="5">
    <source>
        <dbReference type="ARBA" id="ARBA00013170"/>
    </source>
</evidence>
<gene>
    <name evidence="19" type="ORF">QOZ93_000417</name>
</gene>
<dbReference type="EC" id="2.7.8.5" evidence="5 16"/>
<reference evidence="19 20" key="1">
    <citation type="submission" date="2023-07" db="EMBL/GenBank/DDBJ databases">
        <title>Genomic Encyclopedia of Type Strains, Phase IV (KMG-IV): sequencing the most valuable type-strain genomes for metagenomic binning, comparative biology and taxonomic classification.</title>
        <authorList>
            <person name="Goeker M."/>
        </authorList>
    </citation>
    <scope>NUCLEOTIDE SEQUENCE [LARGE SCALE GENOMIC DNA]</scope>
    <source>
        <strain evidence="19 20">DSM 1400</strain>
    </source>
</reference>
<keyword evidence="11" id="KW-0443">Lipid metabolism</keyword>
<dbReference type="PIRSF" id="PIRSF000847">
    <property type="entry name" value="Phos_ph_gly_syn"/>
    <property type="match status" value="1"/>
</dbReference>
<evidence type="ECO:0000256" key="15">
    <source>
        <dbReference type="ARBA" id="ARBA00048586"/>
    </source>
</evidence>
<evidence type="ECO:0000313" key="19">
    <source>
        <dbReference type="EMBL" id="MDQ0478708.1"/>
    </source>
</evidence>
<keyword evidence="14" id="KW-1208">Phospholipid metabolism</keyword>
<keyword evidence="7" id="KW-0444">Lipid biosynthesis</keyword>
<dbReference type="NCBIfam" id="TIGR00560">
    <property type="entry name" value="pgsA"/>
    <property type="match status" value="1"/>
</dbReference>
<keyword evidence="8 17" id="KW-0808">Transferase</keyword>
<evidence type="ECO:0000256" key="7">
    <source>
        <dbReference type="ARBA" id="ARBA00022516"/>
    </source>
</evidence>
<evidence type="ECO:0000256" key="10">
    <source>
        <dbReference type="ARBA" id="ARBA00022989"/>
    </source>
</evidence>
<dbReference type="PANTHER" id="PTHR14269:SF62">
    <property type="entry name" value="CDP-DIACYLGLYCEROL--GLYCEROL-3-PHOSPHATE 3-PHOSPHATIDYLTRANSFERASE 1, CHLOROPLASTIC"/>
    <property type="match status" value="1"/>
</dbReference>
<organism evidence="19 20">
    <name type="scientific">Hathewaya limosa</name>
    <name type="common">Clostridium limosum</name>
    <dbReference type="NCBI Taxonomy" id="1536"/>
    <lineage>
        <taxon>Bacteria</taxon>
        <taxon>Bacillati</taxon>
        <taxon>Bacillota</taxon>
        <taxon>Clostridia</taxon>
        <taxon>Eubacteriales</taxon>
        <taxon>Clostridiaceae</taxon>
        <taxon>Hathewaya</taxon>
    </lineage>
</organism>
<dbReference type="PROSITE" id="PS00379">
    <property type="entry name" value="CDP_ALCOHOL_P_TRANSF"/>
    <property type="match status" value="1"/>
</dbReference>
<feature type="transmembrane region" description="Helical" evidence="18">
    <location>
        <begin position="6"/>
        <end position="23"/>
    </location>
</feature>
<dbReference type="Pfam" id="PF01066">
    <property type="entry name" value="CDP-OH_P_transf"/>
    <property type="match status" value="1"/>
</dbReference>
<feature type="transmembrane region" description="Helical" evidence="18">
    <location>
        <begin position="117"/>
        <end position="137"/>
    </location>
</feature>
<evidence type="ECO:0000256" key="6">
    <source>
        <dbReference type="ARBA" id="ARBA00014944"/>
    </source>
</evidence>
<dbReference type="InterPro" id="IPR000462">
    <property type="entry name" value="CDP-OH_P_trans"/>
</dbReference>
<name>A0ABU0JNS5_HATLI</name>
<dbReference type="Gene3D" id="1.20.120.1760">
    <property type="match status" value="1"/>
</dbReference>
<evidence type="ECO:0000256" key="11">
    <source>
        <dbReference type="ARBA" id="ARBA00023098"/>
    </source>
</evidence>
<feature type="transmembrane region" description="Helical" evidence="18">
    <location>
        <begin position="30"/>
        <end position="51"/>
    </location>
</feature>
<dbReference type="InterPro" id="IPR048254">
    <property type="entry name" value="CDP_ALCOHOL_P_TRANSF_CS"/>
</dbReference>
<dbReference type="InterPro" id="IPR043130">
    <property type="entry name" value="CDP-OH_PTrfase_TM_dom"/>
</dbReference>
<keyword evidence="13" id="KW-0594">Phospholipid biosynthesis</keyword>
<dbReference type="Proteomes" id="UP001224418">
    <property type="component" value="Unassembled WGS sequence"/>
</dbReference>
<comment type="similarity">
    <text evidence="4 17">Belongs to the CDP-alcohol phosphatidyltransferase class-I family.</text>
</comment>
<evidence type="ECO:0000256" key="18">
    <source>
        <dbReference type="SAM" id="Phobius"/>
    </source>
</evidence>
<evidence type="ECO:0000256" key="1">
    <source>
        <dbReference type="ARBA" id="ARBA00003973"/>
    </source>
</evidence>
<dbReference type="InterPro" id="IPR050324">
    <property type="entry name" value="CDP-alcohol_PTase-I"/>
</dbReference>
<proteinExistence type="inferred from homology"/>
<dbReference type="RefSeq" id="WP_307354931.1">
    <property type="nucleotide sequence ID" value="NZ_BAAACJ010000008.1"/>
</dbReference>
<feature type="transmembrane region" description="Helical" evidence="18">
    <location>
        <begin position="71"/>
        <end position="96"/>
    </location>
</feature>
<evidence type="ECO:0000256" key="3">
    <source>
        <dbReference type="ARBA" id="ARBA00005042"/>
    </source>
</evidence>